<feature type="region of interest" description="Disordered" evidence="1">
    <location>
        <begin position="1"/>
        <end position="23"/>
    </location>
</feature>
<feature type="region of interest" description="Disordered" evidence="1">
    <location>
        <begin position="128"/>
        <end position="154"/>
    </location>
</feature>
<proteinExistence type="predicted"/>
<dbReference type="EMBL" id="MCFI01000003">
    <property type="protein sequence ID" value="ORY86090.1"/>
    <property type="molecule type" value="Genomic_DNA"/>
</dbReference>
<evidence type="ECO:0000256" key="1">
    <source>
        <dbReference type="SAM" id="MobiDB-lite"/>
    </source>
</evidence>
<organism evidence="2 3">
    <name type="scientific">Protomyces lactucae-debilis</name>
    <dbReference type="NCBI Taxonomy" id="2754530"/>
    <lineage>
        <taxon>Eukaryota</taxon>
        <taxon>Fungi</taxon>
        <taxon>Dikarya</taxon>
        <taxon>Ascomycota</taxon>
        <taxon>Taphrinomycotina</taxon>
        <taxon>Taphrinomycetes</taxon>
        <taxon>Taphrinales</taxon>
        <taxon>Protomycetaceae</taxon>
        <taxon>Protomyces</taxon>
    </lineage>
</organism>
<protein>
    <submittedName>
        <fullName evidence="2">Uncharacterized protein</fullName>
    </submittedName>
</protein>
<evidence type="ECO:0000313" key="3">
    <source>
        <dbReference type="Proteomes" id="UP000193685"/>
    </source>
</evidence>
<evidence type="ECO:0000313" key="2">
    <source>
        <dbReference type="EMBL" id="ORY86090.1"/>
    </source>
</evidence>
<accession>A0A1Y2FQ24</accession>
<feature type="compositionally biased region" description="Acidic residues" evidence="1">
    <location>
        <begin position="134"/>
        <end position="147"/>
    </location>
</feature>
<dbReference type="AlphaFoldDB" id="A0A1Y2FQ24"/>
<dbReference type="Proteomes" id="UP000193685">
    <property type="component" value="Unassembled WGS sequence"/>
</dbReference>
<gene>
    <name evidence="2" type="ORF">BCR37DRAFT_376620</name>
</gene>
<feature type="region of interest" description="Disordered" evidence="1">
    <location>
        <begin position="72"/>
        <end position="93"/>
    </location>
</feature>
<reference evidence="2 3" key="1">
    <citation type="submission" date="2016-07" db="EMBL/GenBank/DDBJ databases">
        <title>Pervasive Adenine N6-methylation of Active Genes in Fungi.</title>
        <authorList>
            <consortium name="DOE Joint Genome Institute"/>
            <person name="Mondo S.J."/>
            <person name="Dannebaum R.O."/>
            <person name="Kuo R.C."/>
            <person name="Labutti K."/>
            <person name="Haridas S."/>
            <person name="Kuo A."/>
            <person name="Salamov A."/>
            <person name="Ahrendt S.R."/>
            <person name="Lipzen A."/>
            <person name="Sullivan W."/>
            <person name="Andreopoulos W.B."/>
            <person name="Clum A."/>
            <person name="Lindquist E."/>
            <person name="Daum C."/>
            <person name="Ramamoorthy G.K."/>
            <person name="Gryganskyi A."/>
            <person name="Culley D."/>
            <person name="Magnuson J.K."/>
            <person name="James T.Y."/>
            <person name="O'Malley M.A."/>
            <person name="Stajich J.E."/>
            <person name="Spatafora J.W."/>
            <person name="Visel A."/>
            <person name="Grigoriev I.V."/>
        </authorList>
    </citation>
    <scope>NUCLEOTIDE SEQUENCE [LARGE SCALE GENOMIC DNA]</scope>
    <source>
        <strain evidence="2 3">12-1054</strain>
    </source>
</reference>
<sequence>MSTAKRQHILSNTPAHLPHATRPIVPPDVQATLERLGMRTRKAMSDHQFKKDLQQAQSMYSVNSAMPLWTGAGGATSAKRSKRKRDTPFNQIRSAARDPFAAFKAQGRADRAAAVAVAASMEQVAGVKRSRDEAMEETEAEEEEEDTMHEARSSTMEISCNAFFEDPPWLSSQASLMEDDAMLG</sequence>
<comment type="caution">
    <text evidence="2">The sequence shown here is derived from an EMBL/GenBank/DDBJ whole genome shotgun (WGS) entry which is preliminary data.</text>
</comment>
<keyword evidence="3" id="KW-1185">Reference proteome</keyword>
<dbReference type="GeneID" id="63785234"/>
<dbReference type="RefSeq" id="XP_040727272.1">
    <property type="nucleotide sequence ID" value="XM_040868635.1"/>
</dbReference>
<name>A0A1Y2FQ24_PROLT</name>